<proteinExistence type="predicted"/>
<keyword evidence="2" id="KW-1185">Reference proteome</keyword>
<gene>
    <name evidence="1" type="ORF">F383_37193</name>
</gene>
<protein>
    <submittedName>
        <fullName evidence="1">Uncharacterized protein</fullName>
    </submittedName>
</protein>
<evidence type="ECO:0000313" key="2">
    <source>
        <dbReference type="Proteomes" id="UP000032142"/>
    </source>
</evidence>
<evidence type="ECO:0000313" key="1">
    <source>
        <dbReference type="EMBL" id="KHF97724.1"/>
    </source>
</evidence>
<reference evidence="2" key="1">
    <citation type="submission" date="2014-09" db="EMBL/GenBank/DDBJ databases">
        <authorList>
            <person name="Mudge J."/>
            <person name="Ramaraj T."/>
            <person name="Lindquist I.E."/>
            <person name="Bharti A.K."/>
            <person name="Sundararajan A."/>
            <person name="Cameron C.T."/>
            <person name="Woodward J.E."/>
            <person name="May G.D."/>
            <person name="Brubaker C."/>
            <person name="Broadhvest J."/>
            <person name="Wilkins T.A."/>
        </authorList>
    </citation>
    <scope>NUCLEOTIDE SEQUENCE</scope>
    <source>
        <strain evidence="2">cv. AKA8401</strain>
    </source>
</reference>
<name>A0A0B0MAG5_GOSAR</name>
<comment type="caution">
    <text evidence="1">The sequence shown here is derived from an EMBL/GenBank/DDBJ whole genome shotgun (WGS) entry which is preliminary data.</text>
</comment>
<dbReference type="EMBL" id="JRRC01015748">
    <property type="protein sequence ID" value="KHF97724.1"/>
    <property type="molecule type" value="Genomic_DNA"/>
</dbReference>
<sequence>MLRNPKSLLFLHVWETGSDTDMGYHMGMCLAHVEMVLAV</sequence>
<dbReference type="AlphaFoldDB" id="A0A0B0MAG5"/>
<organism evidence="1 2">
    <name type="scientific">Gossypium arboreum</name>
    <name type="common">Tree cotton</name>
    <name type="synonym">Gossypium nanking</name>
    <dbReference type="NCBI Taxonomy" id="29729"/>
    <lineage>
        <taxon>Eukaryota</taxon>
        <taxon>Viridiplantae</taxon>
        <taxon>Streptophyta</taxon>
        <taxon>Embryophyta</taxon>
        <taxon>Tracheophyta</taxon>
        <taxon>Spermatophyta</taxon>
        <taxon>Magnoliopsida</taxon>
        <taxon>eudicotyledons</taxon>
        <taxon>Gunneridae</taxon>
        <taxon>Pentapetalae</taxon>
        <taxon>rosids</taxon>
        <taxon>malvids</taxon>
        <taxon>Malvales</taxon>
        <taxon>Malvaceae</taxon>
        <taxon>Malvoideae</taxon>
        <taxon>Gossypium</taxon>
    </lineage>
</organism>
<accession>A0A0B0MAG5</accession>
<dbReference type="Proteomes" id="UP000032142">
    <property type="component" value="Unassembled WGS sequence"/>
</dbReference>